<dbReference type="OrthoDB" id="9815002at2"/>
<feature type="domain" description="LysM" evidence="3">
    <location>
        <begin position="410"/>
        <end position="454"/>
    </location>
</feature>
<dbReference type="GO" id="GO:0008932">
    <property type="term" value="F:lytic endotransglycosylase activity"/>
    <property type="evidence" value="ECO:0007669"/>
    <property type="project" value="TreeGrafter"/>
</dbReference>
<proteinExistence type="inferred from homology"/>
<dbReference type="Proteomes" id="UP000064201">
    <property type="component" value="Chromosome"/>
</dbReference>
<dbReference type="CDD" id="cd16894">
    <property type="entry name" value="MltD-like"/>
    <property type="match status" value="1"/>
</dbReference>
<accession>A0A0G3G8P0</accession>
<dbReference type="InterPro" id="IPR008258">
    <property type="entry name" value="Transglycosylase_SLT_dom_1"/>
</dbReference>
<comment type="similarity">
    <text evidence="1">Belongs to the transglycosylase Slt family.</text>
</comment>
<dbReference type="SUPFAM" id="SSF53955">
    <property type="entry name" value="Lysozyme-like"/>
    <property type="match status" value="1"/>
</dbReference>
<feature type="domain" description="LysM" evidence="3">
    <location>
        <begin position="345"/>
        <end position="388"/>
    </location>
</feature>
<dbReference type="EMBL" id="CP011367">
    <property type="protein sequence ID" value="AKJ95927.1"/>
    <property type="molecule type" value="Genomic_DNA"/>
</dbReference>
<organism evidence="4 5">
    <name type="scientific">Thioalkalivibrio versutus</name>
    <dbReference type="NCBI Taxonomy" id="106634"/>
    <lineage>
        <taxon>Bacteria</taxon>
        <taxon>Pseudomonadati</taxon>
        <taxon>Pseudomonadota</taxon>
        <taxon>Gammaproteobacteria</taxon>
        <taxon>Chromatiales</taxon>
        <taxon>Ectothiorhodospiraceae</taxon>
        <taxon>Thioalkalivibrio</taxon>
    </lineage>
</organism>
<dbReference type="InterPro" id="IPR036779">
    <property type="entry name" value="LysM_dom_sf"/>
</dbReference>
<dbReference type="KEGG" id="tvr:TVD_11430"/>
<dbReference type="PANTHER" id="PTHR33734:SF22">
    <property type="entry name" value="MEMBRANE-BOUND LYTIC MUREIN TRANSGLYCOSYLASE D"/>
    <property type="match status" value="1"/>
</dbReference>
<dbReference type="GO" id="GO:0016020">
    <property type="term" value="C:membrane"/>
    <property type="evidence" value="ECO:0007669"/>
    <property type="project" value="InterPro"/>
</dbReference>
<dbReference type="PROSITE" id="PS51257">
    <property type="entry name" value="PROKAR_LIPOPROTEIN"/>
    <property type="match status" value="1"/>
</dbReference>
<evidence type="ECO:0000313" key="5">
    <source>
        <dbReference type="Proteomes" id="UP000064201"/>
    </source>
</evidence>
<dbReference type="CDD" id="cd00118">
    <property type="entry name" value="LysM"/>
    <property type="match status" value="3"/>
</dbReference>
<evidence type="ECO:0000313" key="4">
    <source>
        <dbReference type="EMBL" id="AKJ95927.1"/>
    </source>
</evidence>
<dbReference type="Gene3D" id="3.10.350.10">
    <property type="entry name" value="LysM domain"/>
    <property type="match status" value="3"/>
</dbReference>
<dbReference type="AlphaFoldDB" id="A0A0G3G8P0"/>
<evidence type="ECO:0000256" key="1">
    <source>
        <dbReference type="ARBA" id="ARBA00007734"/>
    </source>
</evidence>
<feature type="domain" description="LysM" evidence="3">
    <location>
        <begin position="468"/>
        <end position="511"/>
    </location>
</feature>
<dbReference type="PANTHER" id="PTHR33734">
    <property type="entry name" value="LYSM DOMAIN-CONTAINING GPI-ANCHORED PROTEIN 2"/>
    <property type="match status" value="1"/>
</dbReference>
<dbReference type="RefSeq" id="WP_018175822.1">
    <property type="nucleotide sequence ID" value="NZ_CP011367.1"/>
</dbReference>
<dbReference type="InterPro" id="IPR000189">
    <property type="entry name" value="Transglyc_AS"/>
</dbReference>
<dbReference type="PATRIC" id="fig|106634.4.peg.2333"/>
<dbReference type="SMART" id="SM00257">
    <property type="entry name" value="LysM"/>
    <property type="match status" value="3"/>
</dbReference>
<evidence type="ECO:0000256" key="2">
    <source>
        <dbReference type="SAM" id="SignalP"/>
    </source>
</evidence>
<keyword evidence="5" id="KW-1185">Reference proteome</keyword>
<evidence type="ECO:0000259" key="3">
    <source>
        <dbReference type="PROSITE" id="PS51782"/>
    </source>
</evidence>
<keyword evidence="2" id="KW-0732">Signal</keyword>
<sequence>MTPRLRTRLTTALILGLTAIFASACSLHDSERTLDTSAADRPIVEPRTTEDVQAAMERQQRDAAQRAAETDDLWERARLGFGFNDALDHERVDRYIRHYRDHPRIIEYSTRRAEPFAYFILSEIEARDMPAELLLLPIVESGFVAQATSRSRAAGIWQFMPATGDYFDLSRDHWYDGRRDVYKSTLAALDYLQALHRRFDDWYLALAAYNYGQGNIQRAIDRNAARGEPTDYWSLDLPSEPTAYIPRLLALRHLFLDPDAHNIAIAPIANEPALEMIEPGQQADFSLIAELADLDTETLKQLNPGYHRHATHPGGAQHLFVPREALPTLEAALETRNDEPLLRFREYTVRSGDNLGQIAQRAGTRVAVLRDMNNLDDDMIRAGQTLRLPASAPSEEAPLQVAGDNGQLAEDYQVQAGDSLWHISQRTGMSIGALRAANDLDPDAILRPGDTLKVVRADPDRGPDGQRVEYEVRPGDSLSTIARRHQVSIGDLRRWNGLNGDGIRAGETLTLYLASADGEAIAQSDA</sequence>
<reference evidence="4 5" key="1">
    <citation type="submission" date="2015-04" db="EMBL/GenBank/DDBJ databases">
        <title>Complete Sequence for the Genome of the Thioalkalivibrio versutus D301.</title>
        <authorList>
            <person name="Mu T."/>
            <person name="Zhou J."/>
            <person name="Xu X."/>
        </authorList>
    </citation>
    <scope>NUCLEOTIDE SEQUENCE [LARGE SCALE GENOMIC DNA]</scope>
    <source>
        <strain evidence="4 5">D301</strain>
    </source>
</reference>
<dbReference type="Pfam" id="PF01464">
    <property type="entry name" value="SLT"/>
    <property type="match status" value="1"/>
</dbReference>
<feature type="chain" id="PRO_5002554243" evidence="2">
    <location>
        <begin position="25"/>
        <end position="526"/>
    </location>
</feature>
<dbReference type="Pfam" id="PF01476">
    <property type="entry name" value="LysM"/>
    <property type="match status" value="3"/>
</dbReference>
<dbReference type="Gene3D" id="1.10.530.10">
    <property type="match status" value="1"/>
</dbReference>
<dbReference type="GO" id="GO:0000270">
    <property type="term" value="P:peptidoglycan metabolic process"/>
    <property type="evidence" value="ECO:0007669"/>
    <property type="project" value="InterPro"/>
</dbReference>
<protein>
    <submittedName>
        <fullName evidence="4">Lytic transglycosylase</fullName>
    </submittedName>
</protein>
<feature type="signal peptide" evidence="2">
    <location>
        <begin position="1"/>
        <end position="24"/>
    </location>
</feature>
<dbReference type="InterPro" id="IPR023346">
    <property type="entry name" value="Lysozyme-like_dom_sf"/>
</dbReference>
<dbReference type="InterPro" id="IPR018392">
    <property type="entry name" value="LysM"/>
</dbReference>
<dbReference type="STRING" id="106634.TVD_11430"/>
<dbReference type="PROSITE" id="PS51782">
    <property type="entry name" value="LYSM"/>
    <property type="match status" value="3"/>
</dbReference>
<name>A0A0G3G8P0_9GAMM</name>
<dbReference type="PROSITE" id="PS00922">
    <property type="entry name" value="TRANSGLYCOSYLASE"/>
    <property type="match status" value="1"/>
</dbReference>
<gene>
    <name evidence="4" type="ORF">TVD_11430</name>
</gene>
<dbReference type="SUPFAM" id="SSF54106">
    <property type="entry name" value="LysM domain"/>
    <property type="match status" value="3"/>
</dbReference>